<dbReference type="CDD" id="cd00202">
    <property type="entry name" value="ZnF_GATA"/>
    <property type="match status" value="1"/>
</dbReference>
<evidence type="ECO:0000256" key="1">
    <source>
        <dbReference type="ARBA" id="ARBA00022723"/>
    </source>
</evidence>
<dbReference type="RefSeq" id="XP_033584653.1">
    <property type="nucleotide sequence ID" value="XM_033724761.1"/>
</dbReference>
<evidence type="ECO:0000256" key="2">
    <source>
        <dbReference type="ARBA" id="ARBA00022771"/>
    </source>
</evidence>
<keyword evidence="5" id="KW-0804">Transcription</keyword>
<keyword evidence="1" id="KW-0479">Metal-binding</keyword>
<organism evidence="9">
    <name type="scientific">Mytilinidion resinicola</name>
    <dbReference type="NCBI Taxonomy" id="574789"/>
    <lineage>
        <taxon>Eukaryota</taxon>
        <taxon>Fungi</taxon>
        <taxon>Dikarya</taxon>
        <taxon>Ascomycota</taxon>
        <taxon>Pezizomycotina</taxon>
        <taxon>Dothideomycetes</taxon>
        <taxon>Pleosporomycetidae</taxon>
        <taxon>Mytilinidiales</taxon>
        <taxon>Mytilinidiaceae</taxon>
        <taxon>Mytilinidion</taxon>
    </lineage>
</organism>
<reference evidence="11" key="3">
    <citation type="submission" date="2025-04" db="UniProtKB">
        <authorList>
            <consortium name="RefSeq"/>
        </authorList>
    </citation>
    <scope>IDENTIFICATION</scope>
    <source>
        <strain evidence="11">CBS 304.34</strain>
    </source>
</reference>
<dbReference type="GO" id="GO:0043565">
    <property type="term" value="F:sequence-specific DNA binding"/>
    <property type="evidence" value="ECO:0007669"/>
    <property type="project" value="InterPro"/>
</dbReference>
<feature type="compositionally biased region" description="Polar residues" evidence="7">
    <location>
        <begin position="335"/>
        <end position="345"/>
    </location>
</feature>
<evidence type="ECO:0000256" key="5">
    <source>
        <dbReference type="ARBA" id="ARBA00023163"/>
    </source>
</evidence>
<dbReference type="InterPro" id="IPR013088">
    <property type="entry name" value="Znf_NHR/GATA"/>
</dbReference>
<dbReference type="GO" id="GO:0008270">
    <property type="term" value="F:zinc ion binding"/>
    <property type="evidence" value="ECO:0007669"/>
    <property type="project" value="UniProtKB-KW"/>
</dbReference>
<dbReference type="GO" id="GO:0006355">
    <property type="term" value="P:regulation of DNA-templated transcription"/>
    <property type="evidence" value="ECO:0007669"/>
    <property type="project" value="InterPro"/>
</dbReference>
<dbReference type="AlphaFoldDB" id="A0A6A6ZAG5"/>
<evidence type="ECO:0000256" key="7">
    <source>
        <dbReference type="SAM" id="MobiDB-lite"/>
    </source>
</evidence>
<dbReference type="InterPro" id="IPR000679">
    <property type="entry name" value="Znf_GATA"/>
</dbReference>
<reference evidence="11" key="2">
    <citation type="submission" date="2020-04" db="EMBL/GenBank/DDBJ databases">
        <authorList>
            <consortium name="NCBI Genome Project"/>
        </authorList>
    </citation>
    <scope>NUCLEOTIDE SEQUENCE</scope>
    <source>
        <strain evidence="11">CBS 304.34</strain>
    </source>
</reference>
<feature type="compositionally biased region" description="Pro residues" evidence="7">
    <location>
        <begin position="179"/>
        <end position="188"/>
    </location>
</feature>
<keyword evidence="3" id="KW-0862">Zinc</keyword>
<dbReference type="Pfam" id="PF00320">
    <property type="entry name" value="GATA"/>
    <property type="match status" value="1"/>
</dbReference>
<keyword evidence="10" id="KW-1185">Reference proteome</keyword>
<dbReference type="GeneID" id="54465654"/>
<evidence type="ECO:0000259" key="8">
    <source>
        <dbReference type="PROSITE" id="PS50114"/>
    </source>
</evidence>
<dbReference type="SUPFAM" id="SSF57716">
    <property type="entry name" value="Glucocorticoid receptor-like (DNA-binding domain)"/>
    <property type="match status" value="1"/>
</dbReference>
<feature type="compositionally biased region" description="Pro residues" evidence="7">
    <location>
        <begin position="298"/>
        <end position="318"/>
    </location>
</feature>
<sequence length="634" mass="68803">MLLATALHIVPTRPHLASALAVTCTPARPVSSPRPHRAWHRLAARRLHRLQSPPSPQELEQAARIQEASGGPWSVGSVRRRSIAQARSPHRAIVLREATYPVEPEIPAIEETLLPLNACEQRVLPPRARDGNAGCRHQAKVRCFVGLPSINYLESDKITRDEDGYQRKHSAAAMASPSYPFPGPPPPYSNHQSTGASSTGAISGLISPPESRRTSSENEKEQRQSARQSLPSIHEALGDGQPLSYPAPPPSAPVSAPQHYQPPPATSGADVRPRTFSSDLQNQGPANPYAHPRSPYTTPAPPSTAGPPPPQEPLPRPPFSSSSHNPKLPTLHPLRTQSPPINASRPSIPYSPYSQHPTQSTYEQAPSSAGPMNPPYGGSYNQFPQQYGPYSAPAPGAPGPVYPPGAPYSAQPRYPPPSWRNDDMSRVEESKRAGRAGPPPYGDSVKRHLDTFDFEASLNEMLDGGNRVMHFTKHYMDRSHENQRSGIQPGSIPALTEVDELMKHTQRIQDSLGRIRDVVISQQNALAEQARDPYKPMNGYDHEPNPYHEDSKGGGGFTGSDLKRRRGRAAPPGRCHSCNRAETPEWRRGPDGARTLCNACGLHYAKLTRKMGGKVAVGSSNLRPKSLGPGSPGA</sequence>
<feature type="region of interest" description="Disordered" evidence="7">
    <location>
        <begin position="163"/>
        <end position="445"/>
    </location>
</feature>
<feature type="compositionally biased region" description="Basic and acidic residues" evidence="7">
    <location>
        <begin position="420"/>
        <end position="432"/>
    </location>
</feature>
<keyword evidence="2 6" id="KW-0863">Zinc-finger</keyword>
<dbReference type="PROSITE" id="PS50114">
    <property type="entry name" value="GATA_ZN_FINGER_2"/>
    <property type="match status" value="1"/>
</dbReference>
<evidence type="ECO:0000256" key="6">
    <source>
        <dbReference type="PROSITE-ProRule" id="PRU00094"/>
    </source>
</evidence>
<feature type="compositionally biased region" description="Basic and acidic residues" evidence="7">
    <location>
        <begin position="533"/>
        <end position="552"/>
    </location>
</feature>
<proteinExistence type="predicted"/>
<dbReference type="PANTHER" id="PTHR47172:SF24">
    <property type="entry name" value="GATA ZINC FINGER DOMAIN-CONTAINING PROTEIN 14-RELATED"/>
    <property type="match status" value="1"/>
</dbReference>
<evidence type="ECO:0000313" key="9">
    <source>
        <dbReference type="EMBL" id="KAF2817689.1"/>
    </source>
</evidence>
<evidence type="ECO:0000256" key="4">
    <source>
        <dbReference type="ARBA" id="ARBA00023015"/>
    </source>
</evidence>
<dbReference type="EMBL" id="MU003692">
    <property type="protein sequence ID" value="KAF2817689.1"/>
    <property type="molecule type" value="Genomic_DNA"/>
</dbReference>
<evidence type="ECO:0000256" key="3">
    <source>
        <dbReference type="ARBA" id="ARBA00022833"/>
    </source>
</evidence>
<feature type="region of interest" description="Disordered" evidence="7">
    <location>
        <begin position="533"/>
        <end position="574"/>
    </location>
</feature>
<name>A0A6A6ZAG5_9PEZI</name>
<dbReference type="PANTHER" id="PTHR47172">
    <property type="entry name" value="OS01G0976800 PROTEIN"/>
    <property type="match status" value="1"/>
</dbReference>
<dbReference type="PROSITE" id="PS00344">
    <property type="entry name" value="GATA_ZN_FINGER_1"/>
    <property type="match status" value="1"/>
</dbReference>
<feature type="compositionally biased region" description="Low complexity" evidence="7">
    <location>
        <begin position="193"/>
        <end position="207"/>
    </location>
</feature>
<feature type="region of interest" description="Disordered" evidence="7">
    <location>
        <begin position="614"/>
        <end position="634"/>
    </location>
</feature>
<feature type="compositionally biased region" description="Basic and acidic residues" evidence="7">
    <location>
        <begin position="210"/>
        <end position="224"/>
    </location>
</feature>
<gene>
    <name evidence="9 11" type="ORF">BDZ99DRAFT_513917</name>
</gene>
<accession>A0A6A6ZAG5</accession>
<feature type="compositionally biased region" description="Pro residues" evidence="7">
    <location>
        <begin position="395"/>
        <end position="406"/>
    </location>
</feature>
<dbReference type="Gene3D" id="3.30.50.10">
    <property type="entry name" value="Erythroid Transcription Factor GATA-1, subunit A"/>
    <property type="match status" value="1"/>
</dbReference>
<dbReference type="Proteomes" id="UP000504636">
    <property type="component" value="Unplaced"/>
</dbReference>
<protein>
    <recommendedName>
        <fullName evidence="8">GATA-type domain-containing protein</fullName>
    </recommendedName>
</protein>
<feature type="domain" description="GATA-type" evidence="8">
    <location>
        <begin position="574"/>
        <end position="604"/>
    </location>
</feature>
<evidence type="ECO:0000313" key="10">
    <source>
        <dbReference type="Proteomes" id="UP000504636"/>
    </source>
</evidence>
<feature type="compositionally biased region" description="Polar residues" evidence="7">
    <location>
        <begin position="275"/>
        <end position="285"/>
    </location>
</feature>
<feature type="compositionally biased region" description="Polar residues" evidence="7">
    <location>
        <begin position="352"/>
        <end position="367"/>
    </location>
</feature>
<dbReference type="OrthoDB" id="2162994at2759"/>
<evidence type="ECO:0000313" key="11">
    <source>
        <dbReference type="RefSeq" id="XP_033584653.1"/>
    </source>
</evidence>
<reference evidence="9 11" key="1">
    <citation type="journal article" date="2020" name="Stud. Mycol.">
        <title>101 Dothideomycetes genomes: a test case for predicting lifestyles and emergence of pathogens.</title>
        <authorList>
            <person name="Haridas S."/>
            <person name="Albert R."/>
            <person name="Binder M."/>
            <person name="Bloem J."/>
            <person name="Labutti K."/>
            <person name="Salamov A."/>
            <person name="Andreopoulos B."/>
            <person name="Baker S."/>
            <person name="Barry K."/>
            <person name="Bills G."/>
            <person name="Bluhm B."/>
            <person name="Cannon C."/>
            <person name="Castanera R."/>
            <person name="Culley D."/>
            <person name="Daum C."/>
            <person name="Ezra D."/>
            <person name="Gonzalez J."/>
            <person name="Henrissat B."/>
            <person name="Kuo A."/>
            <person name="Liang C."/>
            <person name="Lipzen A."/>
            <person name="Lutzoni F."/>
            <person name="Magnuson J."/>
            <person name="Mondo S."/>
            <person name="Nolan M."/>
            <person name="Ohm R."/>
            <person name="Pangilinan J."/>
            <person name="Park H.-J."/>
            <person name="Ramirez L."/>
            <person name="Alfaro M."/>
            <person name="Sun H."/>
            <person name="Tritt A."/>
            <person name="Yoshinaga Y."/>
            <person name="Zwiers L.-H."/>
            <person name="Turgeon B."/>
            <person name="Goodwin S."/>
            <person name="Spatafora J."/>
            <person name="Crous P."/>
            <person name="Grigoriev I."/>
        </authorList>
    </citation>
    <scope>NUCLEOTIDE SEQUENCE</scope>
    <source>
        <strain evidence="9 11">CBS 304.34</strain>
    </source>
</reference>
<dbReference type="SMART" id="SM00401">
    <property type="entry name" value="ZnF_GATA"/>
    <property type="match status" value="1"/>
</dbReference>
<keyword evidence="4" id="KW-0805">Transcription regulation</keyword>